<feature type="domain" description="HTH araC/xylS-type" evidence="4">
    <location>
        <begin position="175"/>
        <end position="258"/>
    </location>
</feature>
<keyword evidence="6" id="KW-1185">Reference proteome</keyword>
<dbReference type="Pfam" id="PF12833">
    <property type="entry name" value="HTH_18"/>
    <property type="match status" value="1"/>
</dbReference>
<dbReference type="PROSITE" id="PS01124">
    <property type="entry name" value="HTH_ARAC_FAMILY_2"/>
    <property type="match status" value="1"/>
</dbReference>
<evidence type="ECO:0000313" key="5">
    <source>
        <dbReference type="EMBL" id="RRB17159.1"/>
    </source>
</evidence>
<dbReference type="GO" id="GO:0043565">
    <property type="term" value="F:sequence-specific DNA binding"/>
    <property type="evidence" value="ECO:0007669"/>
    <property type="project" value="InterPro"/>
</dbReference>
<accession>A0A3P1CV77</accession>
<dbReference type="SMART" id="SM00342">
    <property type="entry name" value="HTH_ARAC"/>
    <property type="match status" value="1"/>
</dbReference>
<evidence type="ECO:0000256" key="3">
    <source>
        <dbReference type="ARBA" id="ARBA00023163"/>
    </source>
</evidence>
<evidence type="ECO:0000259" key="4">
    <source>
        <dbReference type="PROSITE" id="PS01124"/>
    </source>
</evidence>
<dbReference type="GO" id="GO:0003700">
    <property type="term" value="F:DNA-binding transcription factor activity"/>
    <property type="evidence" value="ECO:0007669"/>
    <property type="project" value="InterPro"/>
</dbReference>
<evidence type="ECO:0000256" key="1">
    <source>
        <dbReference type="ARBA" id="ARBA00023015"/>
    </source>
</evidence>
<gene>
    <name evidence="5" type="ORF">EHT87_02440</name>
</gene>
<proteinExistence type="predicted"/>
<dbReference type="Pfam" id="PF20240">
    <property type="entry name" value="DUF6597"/>
    <property type="match status" value="1"/>
</dbReference>
<name>A0A3P1CV77_9BACT</name>
<keyword evidence="2" id="KW-0238">DNA-binding</keyword>
<keyword evidence="1" id="KW-0805">Transcription regulation</keyword>
<evidence type="ECO:0000313" key="6">
    <source>
        <dbReference type="Proteomes" id="UP000274271"/>
    </source>
</evidence>
<dbReference type="Proteomes" id="UP000274271">
    <property type="component" value="Unassembled WGS sequence"/>
</dbReference>
<dbReference type="SUPFAM" id="SSF46689">
    <property type="entry name" value="Homeodomain-like"/>
    <property type="match status" value="1"/>
</dbReference>
<dbReference type="EMBL" id="RQJP01000001">
    <property type="protein sequence ID" value="RRB17159.1"/>
    <property type="molecule type" value="Genomic_DNA"/>
</dbReference>
<evidence type="ECO:0000256" key="2">
    <source>
        <dbReference type="ARBA" id="ARBA00023125"/>
    </source>
</evidence>
<comment type="caution">
    <text evidence="5">The sequence shown here is derived from an EMBL/GenBank/DDBJ whole genome shotgun (WGS) entry which is preliminary data.</text>
</comment>
<dbReference type="InterPro" id="IPR046532">
    <property type="entry name" value="DUF6597"/>
</dbReference>
<dbReference type="AlphaFoldDB" id="A0A3P1CV77"/>
<dbReference type="PANTHER" id="PTHR46796">
    <property type="entry name" value="HTH-TYPE TRANSCRIPTIONAL ACTIVATOR RHAS-RELATED"/>
    <property type="match status" value="1"/>
</dbReference>
<protein>
    <submittedName>
        <fullName evidence="5">AraC family transcriptional regulator</fullName>
    </submittedName>
</protein>
<reference evidence="5 6" key="1">
    <citation type="submission" date="2018-11" db="EMBL/GenBank/DDBJ databases">
        <authorList>
            <person name="Zhou Z."/>
            <person name="Wang G."/>
        </authorList>
    </citation>
    <scope>NUCLEOTIDE SEQUENCE [LARGE SCALE GENOMIC DNA]</scope>
    <source>
        <strain evidence="5 6">KCTC42998</strain>
    </source>
</reference>
<keyword evidence="3" id="KW-0804">Transcription</keyword>
<dbReference type="InterPro" id="IPR018060">
    <property type="entry name" value="HTH_AraC"/>
</dbReference>
<dbReference type="PANTHER" id="PTHR46796:SF13">
    <property type="entry name" value="HTH-TYPE TRANSCRIPTIONAL ACTIVATOR RHAS"/>
    <property type="match status" value="1"/>
</dbReference>
<dbReference type="InterPro" id="IPR050204">
    <property type="entry name" value="AraC_XylS_family_regulators"/>
</dbReference>
<sequence>MKVIVRNPPDSLRLFIHKFWYISADRFDQQDICLPVLQYEFMFNFSEHFSVRDQKDALIIHDEENWISGLYTRPQRTATSGRHETFGVFLKPWAMQSLTGIPASELTNRIVSGSTVFRQSMDEVSGRLRETQDPNAKLALLERFLEKRFSGKDLPAYVIYAADYLQHRPWHHGIIKDLSNELRISTKSLTLAFKKHIGISPGRFLHLRLFNDVVTDLALNPHQSLTELAHRHHFFDQAHLNHLFKSLADLTPGEYRKHVRAGHVQPATPCYLQTASD</sequence>
<dbReference type="InterPro" id="IPR009057">
    <property type="entry name" value="Homeodomain-like_sf"/>
</dbReference>
<dbReference type="OrthoDB" id="323290at2"/>
<dbReference type="Gene3D" id="1.10.10.60">
    <property type="entry name" value="Homeodomain-like"/>
    <property type="match status" value="1"/>
</dbReference>
<dbReference type="RefSeq" id="WP_124903480.1">
    <property type="nucleotide sequence ID" value="NZ_RQJP01000001.1"/>
</dbReference>
<organism evidence="5 6">
    <name type="scientific">Larkinella knui</name>
    <dbReference type="NCBI Taxonomy" id="2025310"/>
    <lineage>
        <taxon>Bacteria</taxon>
        <taxon>Pseudomonadati</taxon>
        <taxon>Bacteroidota</taxon>
        <taxon>Cytophagia</taxon>
        <taxon>Cytophagales</taxon>
        <taxon>Spirosomataceae</taxon>
        <taxon>Larkinella</taxon>
    </lineage>
</organism>